<accession>A0AAD9FRM0</accession>
<keyword evidence="2" id="KW-1185">Reference proteome</keyword>
<protein>
    <submittedName>
        <fullName evidence="1">Uncharacterized protein</fullName>
    </submittedName>
</protein>
<dbReference type="EMBL" id="JAODAN010000004">
    <property type="protein sequence ID" value="KAK1924926.1"/>
    <property type="molecule type" value="Genomic_DNA"/>
</dbReference>
<sequence>MANKRRRGGGKTLAYPEAVDRLVKELSRSPPPEGVAAYDDSILDSALESVKSMYTYLMTEGAKKFSRGLREVCGDAYARGAMLNNNGLRGCQSTLSNATQLVSLWEAIHSVRTALKGESTKGAAEWWSNAVSSARTAEGLAQGVSNVESARRLTLHLNEVIAGLHAPSKVHAPQDLMDLSDTHATQVVARAPLSLYQVSSQIGRFRTTHQCSR</sequence>
<reference evidence="1" key="1">
    <citation type="submission" date="2023-02" db="EMBL/GenBank/DDBJ databases">
        <title>Identification and recombinant expression of a fungal hydrolase from Papiliotrema laurentii that hydrolyzes apple cutin and clears colloidal polyester polyurethane.</title>
        <authorList>
            <consortium name="DOE Joint Genome Institute"/>
            <person name="Roman V.A."/>
            <person name="Bojanowski C."/>
            <person name="Crable B.R."/>
            <person name="Wagner D.N."/>
            <person name="Hung C.S."/>
            <person name="Nadeau L.J."/>
            <person name="Schratz L."/>
            <person name="Haridas S."/>
            <person name="Pangilinan J."/>
            <person name="Lipzen A."/>
            <person name="Na H."/>
            <person name="Yan M."/>
            <person name="Ng V."/>
            <person name="Grigoriev I.V."/>
            <person name="Spatafora J.W."/>
            <person name="Barlow D."/>
            <person name="Biffinger J."/>
            <person name="Kelley-Loughnane N."/>
            <person name="Varaljay V.A."/>
            <person name="Crookes-Goodson W.J."/>
        </authorList>
    </citation>
    <scope>NUCLEOTIDE SEQUENCE</scope>
    <source>
        <strain evidence="1">5307AH</strain>
    </source>
</reference>
<evidence type="ECO:0000313" key="2">
    <source>
        <dbReference type="Proteomes" id="UP001182556"/>
    </source>
</evidence>
<comment type="caution">
    <text evidence="1">The sequence shown here is derived from an EMBL/GenBank/DDBJ whole genome shotgun (WGS) entry which is preliminary data.</text>
</comment>
<gene>
    <name evidence="1" type="ORF">DB88DRAFT_243454</name>
</gene>
<dbReference type="Proteomes" id="UP001182556">
    <property type="component" value="Unassembled WGS sequence"/>
</dbReference>
<evidence type="ECO:0000313" key="1">
    <source>
        <dbReference type="EMBL" id="KAK1924926.1"/>
    </source>
</evidence>
<dbReference type="AlphaFoldDB" id="A0AAD9FRM0"/>
<name>A0AAD9FRM0_PAPLA</name>
<proteinExistence type="predicted"/>
<organism evidence="1 2">
    <name type="scientific">Papiliotrema laurentii</name>
    <name type="common">Cryptococcus laurentii</name>
    <dbReference type="NCBI Taxonomy" id="5418"/>
    <lineage>
        <taxon>Eukaryota</taxon>
        <taxon>Fungi</taxon>
        <taxon>Dikarya</taxon>
        <taxon>Basidiomycota</taxon>
        <taxon>Agaricomycotina</taxon>
        <taxon>Tremellomycetes</taxon>
        <taxon>Tremellales</taxon>
        <taxon>Rhynchogastremaceae</taxon>
        <taxon>Papiliotrema</taxon>
    </lineage>
</organism>